<keyword evidence="2 12" id="KW-1003">Cell membrane</keyword>
<dbReference type="GO" id="GO:0005886">
    <property type="term" value="C:plasma membrane"/>
    <property type="evidence" value="ECO:0007669"/>
    <property type="project" value="UniProtKB-SubCell"/>
</dbReference>
<accession>A0A256G1S8</accession>
<comment type="activity regulation">
    <text evidence="12">Na(+) is not transported, but it plays an essential structural role and its presence is essential for fluoride channel function.</text>
</comment>
<comment type="caution">
    <text evidence="13">The sequence shown here is derived from an EMBL/GenBank/DDBJ whole genome shotgun (WGS) entry which is preliminary data.</text>
</comment>
<proteinExistence type="inferred from homology"/>
<evidence type="ECO:0000256" key="7">
    <source>
        <dbReference type="ARBA" id="ARBA00023065"/>
    </source>
</evidence>
<evidence type="ECO:0000256" key="4">
    <source>
        <dbReference type="ARBA" id="ARBA00022692"/>
    </source>
</evidence>
<evidence type="ECO:0000256" key="5">
    <source>
        <dbReference type="ARBA" id="ARBA00022989"/>
    </source>
</evidence>
<evidence type="ECO:0000256" key="11">
    <source>
        <dbReference type="ARBA" id="ARBA00035585"/>
    </source>
</evidence>
<feature type="binding site" evidence="12">
    <location>
        <position position="77"/>
    </location>
    <ligand>
        <name>Na(+)</name>
        <dbReference type="ChEBI" id="CHEBI:29101"/>
        <note>structural</note>
    </ligand>
</feature>
<dbReference type="EMBL" id="NNRJ01000012">
    <property type="protein sequence ID" value="OYR21054.1"/>
    <property type="molecule type" value="Genomic_DNA"/>
</dbReference>
<comment type="catalytic activity">
    <reaction evidence="11">
        <text>fluoride(in) = fluoride(out)</text>
        <dbReference type="Rhea" id="RHEA:76159"/>
        <dbReference type="ChEBI" id="CHEBI:17051"/>
    </reaction>
    <physiologicalReaction direction="left-to-right" evidence="11">
        <dbReference type="Rhea" id="RHEA:76160"/>
    </physiologicalReaction>
</comment>
<keyword evidence="8 12" id="KW-0472">Membrane</keyword>
<evidence type="ECO:0000256" key="2">
    <source>
        <dbReference type="ARBA" id="ARBA00022475"/>
    </source>
</evidence>
<keyword evidence="4 12" id="KW-0812">Transmembrane</keyword>
<dbReference type="GO" id="GO:0140114">
    <property type="term" value="P:cellular detoxification of fluoride"/>
    <property type="evidence" value="ECO:0007669"/>
    <property type="project" value="UniProtKB-UniRule"/>
</dbReference>
<keyword evidence="12" id="KW-0813">Transport</keyword>
<dbReference type="InterPro" id="IPR003691">
    <property type="entry name" value="FluC"/>
</dbReference>
<evidence type="ECO:0000313" key="14">
    <source>
        <dbReference type="Proteomes" id="UP000215590"/>
    </source>
</evidence>
<dbReference type="OrthoDB" id="9806299at2"/>
<feature type="transmembrane region" description="Helical" evidence="12">
    <location>
        <begin position="5"/>
        <end position="26"/>
    </location>
</feature>
<comment type="similarity">
    <text evidence="10 12">Belongs to the fluoride channel Fluc/FEX (TC 1.A.43) family.</text>
</comment>
<evidence type="ECO:0000256" key="10">
    <source>
        <dbReference type="ARBA" id="ARBA00035120"/>
    </source>
</evidence>
<comment type="subcellular location">
    <subcellularLocation>
        <location evidence="1 12">Cell membrane</location>
        <topology evidence="1 12">Multi-pass membrane protein</topology>
    </subcellularLocation>
</comment>
<feature type="transmembrane region" description="Helical" evidence="12">
    <location>
        <begin position="67"/>
        <end position="88"/>
    </location>
</feature>
<dbReference type="AlphaFoldDB" id="A0A256G1S8"/>
<keyword evidence="3" id="KW-0997">Cell inner membrane</keyword>
<keyword evidence="14" id="KW-1185">Reference proteome</keyword>
<keyword evidence="5 12" id="KW-1133">Transmembrane helix</keyword>
<keyword evidence="12" id="KW-0479">Metal-binding</keyword>
<gene>
    <name evidence="12" type="primary">fluC</name>
    <name evidence="12" type="synonym">crcB</name>
    <name evidence="13" type="ORF">CEV31_0674</name>
</gene>
<evidence type="ECO:0000313" key="13">
    <source>
        <dbReference type="EMBL" id="OYR21054.1"/>
    </source>
</evidence>
<dbReference type="RefSeq" id="WP_094505446.1">
    <property type="nucleotide sequence ID" value="NZ_JBHEEK010000005.1"/>
</dbReference>
<evidence type="ECO:0000256" key="1">
    <source>
        <dbReference type="ARBA" id="ARBA00004651"/>
    </source>
</evidence>
<evidence type="ECO:0000256" key="8">
    <source>
        <dbReference type="ARBA" id="ARBA00023136"/>
    </source>
</evidence>
<dbReference type="GO" id="GO:0046872">
    <property type="term" value="F:metal ion binding"/>
    <property type="evidence" value="ECO:0007669"/>
    <property type="project" value="UniProtKB-KW"/>
</dbReference>
<evidence type="ECO:0000256" key="3">
    <source>
        <dbReference type="ARBA" id="ARBA00022519"/>
    </source>
</evidence>
<dbReference type="PANTHER" id="PTHR28259">
    <property type="entry name" value="FLUORIDE EXPORT PROTEIN 1-RELATED"/>
    <property type="match status" value="1"/>
</dbReference>
<feature type="transmembrane region" description="Helical" evidence="12">
    <location>
        <begin position="32"/>
        <end position="55"/>
    </location>
</feature>
<dbReference type="Pfam" id="PF02537">
    <property type="entry name" value="CRCB"/>
    <property type="match status" value="1"/>
</dbReference>
<evidence type="ECO:0000256" key="6">
    <source>
        <dbReference type="ARBA" id="ARBA00023053"/>
    </source>
</evidence>
<sequence>MINTIIFVFVGGAVGAMLREFLMLGVPNLSDGIPMSILVANVVASFLLGLTTSLYQKGTLSQGVNTLVATGIMGGLSTFSSFVYGAYVLMSGSTAGMMSALLYLALSIVLGYIAVVLGLRLGNRD</sequence>
<dbReference type="GO" id="GO:0062054">
    <property type="term" value="F:fluoride channel activity"/>
    <property type="evidence" value="ECO:0007669"/>
    <property type="project" value="UniProtKB-UniRule"/>
</dbReference>
<dbReference type="Proteomes" id="UP000215590">
    <property type="component" value="Unassembled WGS sequence"/>
</dbReference>
<feature type="binding site" evidence="12">
    <location>
        <position position="74"/>
    </location>
    <ligand>
        <name>Na(+)</name>
        <dbReference type="ChEBI" id="CHEBI:29101"/>
        <note>structural</note>
    </ligand>
</feature>
<protein>
    <recommendedName>
        <fullName evidence="12">Fluoride-specific ion channel FluC</fullName>
    </recommendedName>
</protein>
<evidence type="ECO:0000256" key="9">
    <source>
        <dbReference type="ARBA" id="ARBA00023303"/>
    </source>
</evidence>
<evidence type="ECO:0000256" key="12">
    <source>
        <dbReference type="HAMAP-Rule" id="MF_00454"/>
    </source>
</evidence>
<keyword evidence="6 12" id="KW-0915">Sodium</keyword>
<keyword evidence="7 12" id="KW-0406">Ion transport</keyword>
<comment type="function">
    <text evidence="12">Fluoride-specific ion channel. Important for reducing fluoride concentration in the cell, thus reducing its toxicity.</text>
</comment>
<feature type="transmembrane region" description="Helical" evidence="12">
    <location>
        <begin position="100"/>
        <end position="119"/>
    </location>
</feature>
<keyword evidence="9 12" id="KW-0407">Ion channel</keyword>
<dbReference type="PANTHER" id="PTHR28259:SF1">
    <property type="entry name" value="FLUORIDE EXPORT PROTEIN 1-RELATED"/>
    <property type="match status" value="1"/>
</dbReference>
<reference evidence="13 14" key="1">
    <citation type="submission" date="2017-07" db="EMBL/GenBank/DDBJ databases">
        <title>Phylogenetic study on the rhizospheric bacterium Ochrobactrum sp. A44.</title>
        <authorList>
            <person name="Krzyzanowska D.M."/>
            <person name="Ossowicki A."/>
            <person name="Rajewska M."/>
            <person name="Maciag T."/>
            <person name="Kaczynski Z."/>
            <person name="Czerwicka M."/>
            <person name="Jafra S."/>
        </authorList>
    </citation>
    <scope>NUCLEOTIDE SEQUENCE [LARGE SCALE GENOMIC DNA]</scope>
    <source>
        <strain evidence="13 14">DSM 7216</strain>
    </source>
</reference>
<dbReference type="HAMAP" id="MF_00454">
    <property type="entry name" value="FluC"/>
    <property type="match status" value="1"/>
</dbReference>
<organism evidence="13 14">
    <name type="scientific">Brucella thiophenivorans</name>
    <dbReference type="NCBI Taxonomy" id="571255"/>
    <lineage>
        <taxon>Bacteria</taxon>
        <taxon>Pseudomonadati</taxon>
        <taxon>Pseudomonadota</taxon>
        <taxon>Alphaproteobacteria</taxon>
        <taxon>Hyphomicrobiales</taxon>
        <taxon>Brucellaceae</taxon>
        <taxon>Brucella/Ochrobactrum group</taxon>
        <taxon>Brucella</taxon>
    </lineage>
</organism>
<name>A0A256G1S8_9HYPH</name>